<protein>
    <submittedName>
        <fullName evidence="1">Uncharacterized protein</fullName>
    </submittedName>
</protein>
<reference evidence="1" key="1">
    <citation type="submission" date="2018-02" db="EMBL/GenBank/DDBJ databases">
        <title>Rhizophora mucronata_Transcriptome.</title>
        <authorList>
            <person name="Meera S.P."/>
            <person name="Sreeshan A."/>
            <person name="Augustine A."/>
        </authorList>
    </citation>
    <scope>NUCLEOTIDE SEQUENCE</scope>
    <source>
        <tissue evidence="1">Leaf</tissue>
    </source>
</reference>
<organism evidence="1">
    <name type="scientific">Rhizophora mucronata</name>
    <name type="common">Asiatic mangrove</name>
    <dbReference type="NCBI Taxonomy" id="61149"/>
    <lineage>
        <taxon>Eukaryota</taxon>
        <taxon>Viridiplantae</taxon>
        <taxon>Streptophyta</taxon>
        <taxon>Embryophyta</taxon>
        <taxon>Tracheophyta</taxon>
        <taxon>Spermatophyta</taxon>
        <taxon>Magnoliopsida</taxon>
        <taxon>eudicotyledons</taxon>
        <taxon>Gunneridae</taxon>
        <taxon>Pentapetalae</taxon>
        <taxon>rosids</taxon>
        <taxon>fabids</taxon>
        <taxon>Malpighiales</taxon>
        <taxon>Rhizophoraceae</taxon>
        <taxon>Rhizophora</taxon>
    </lineage>
</organism>
<dbReference type="EMBL" id="GGEC01078248">
    <property type="protein sequence ID" value="MBX58732.1"/>
    <property type="molecule type" value="Transcribed_RNA"/>
</dbReference>
<accession>A0A2P2PVG1</accession>
<proteinExistence type="predicted"/>
<dbReference type="AlphaFoldDB" id="A0A2P2PVG1"/>
<evidence type="ECO:0000313" key="1">
    <source>
        <dbReference type="EMBL" id="MBX58732.1"/>
    </source>
</evidence>
<name>A0A2P2PVG1_RHIMU</name>
<sequence length="32" mass="3439">MELNRALTGTKTTVLSLVQASGRNCRVKNSSC</sequence>